<dbReference type="PROSITE" id="PS50297">
    <property type="entry name" value="ANK_REP_REGION"/>
    <property type="match status" value="1"/>
</dbReference>
<keyword evidence="4" id="KW-1185">Reference proteome</keyword>
<name>A0A139AFZ8_GONPJ</name>
<dbReference type="EMBL" id="KQ965760">
    <property type="protein sequence ID" value="KXS15717.1"/>
    <property type="molecule type" value="Genomic_DNA"/>
</dbReference>
<organism evidence="3 4">
    <name type="scientific">Gonapodya prolifera (strain JEL478)</name>
    <name type="common">Monoblepharis prolifera</name>
    <dbReference type="NCBI Taxonomy" id="1344416"/>
    <lineage>
        <taxon>Eukaryota</taxon>
        <taxon>Fungi</taxon>
        <taxon>Fungi incertae sedis</taxon>
        <taxon>Chytridiomycota</taxon>
        <taxon>Chytridiomycota incertae sedis</taxon>
        <taxon>Monoblepharidomycetes</taxon>
        <taxon>Monoblepharidales</taxon>
        <taxon>Gonapodyaceae</taxon>
        <taxon>Gonapodya</taxon>
    </lineage>
</organism>
<keyword evidence="1" id="KW-0040">ANK repeat</keyword>
<dbReference type="InterPro" id="IPR036770">
    <property type="entry name" value="Ankyrin_rpt-contain_sf"/>
</dbReference>
<dbReference type="InterPro" id="IPR013783">
    <property type="entry name" value="Ig-like_fold"/>
</dbReference>
<gene>
    <name evidence="3" type="ORF">M427DRAFT_320891</name>
</gene>
<evidence type="ECO:0000256" key="2">
    <source>
        <dbReference type="SAM" id="Coils"/>
    </source>
</evidence>
<sequence>MNSRTFVVITGEGFDPETAVYFGLVRCDTVVWRTPNRIEALSPIWGSEGTVEVLVVNGRGHNSVPVNVGDNVFEFYSYDLLAALVNRLTDQNVRLQNKLISLESTYQQSVQISVAQALEVLLTTNADGFNAFHQVMMSKDVVKAREFLDAAKDHVVNSRTKDGRTSLHVAVEQGWTEGVRMLLAGSQS</sequence>
<proteinExistence type="predicted"/>
<accession>A0A139AFZ8</accession>
<dbReference type="Gene3D" id="2.60.40.10">
    <property type="entry name" value="Immunoglobulins"/>
    <property type="match status" value="1"/>
</dbReference>
<dbReference type="Gene3D" id="1.25.40.20">
    <property type="entry name" value="Ankyrin repeat-containing domain"/>
    <property type="match status" value="1"/>
</dbReference>
<protein>
    <submittedName>
        <fullName evidence="3">Uncharacterized protein</fullName>
    </submittedName>
</protein>
<dbReference type="Proteomes" id="UP000070544">
    <property type="component" value="Unassembled WGS sequence"/>
</dbReference>
<keyword evidence="2" id="KW-0175">Coiled coil</keyword>
<dbReference type="AlphaFoldDB" id="A0A139AFZ8"/>
<feature type="coiled-coil region" evidence="2">
    <location>
        <begin position="78"/>
        <end position="105"/>
    </location>
</feature>
<feature type="repeat" description="ANK" evidence="1">
    <location>
        <begin position="162"/>
        <end position="188"/>
    </location>
</feature>
<dbReference type="PROSITE" id="PS50088">
    <property type="entry name" value="ANK_REPEAT"/>
    <property type="match status" value="1"/>
</dbReference>
<dbReference type="OrthoDB" id="5402602at2759"/>
<dbReference type="InterPro" id="IPR002110">
    <property type="entry name" value="Ankyrin_rpt"/>
</dbReference>
<dbReference type="SUPFAM" id="SSF81296">
    <property type="entry name" value="E set domains"/>
    <property type="match status" value="1"/>
</dbReference>
<reference evidence="3 4" key="1">
    <citation type="journal article" date="2015" name="Genome Biol. Evol.">
        <title>Phylogenomic analyses indicate that early fungi evolved digesting cell walls of algal ancestors of land plants.</title>
        <authorList>
            <person name="Chang Y."/>
            <person name="Wang S."/>
            <person name="Sekimoto S."/>
            <person name="Aerts A.L."/>
            <person name="Choi C."/>
            <person name="Clum A."/>
            <person name="LaButti K.M."/>
            <person name="Lindquist E.A."/>
            <person name="Yee Ngan C."/>
            <person name="Ohm R.A."/>
            <person name="Salamov A.A."/>
            <person name="Grigoriev I.V."/>
            <person name="Spatafora J.W."/>
            <person name="Berbee M.L."/>
        </authorList>
    </citation>
    <scope>NUCLEOTIDE SEQUENCE [LARGE SCALE GENOMIC DNA]</scope>
    <source>
        <strain evidence="3 4">JEL478</strain>
    </source>
</reference>
<dbReference type="SUPFAM" id="SSF48403">
    <property type="entry name" value="Ankyrin repeat"/>
    <property type="match status" value="1"/>
</dbReference>
<evidence type="ECO:0000256" key="1">
    <source>
        <dbReference type="PROSITE-ProRule" id="PRU00023"/>
    </source>
</evidence>
<evidence type="ECO:0000313" key="4">
    <source>
        <dbReference type="Proteomes" id="UP000070544"/>
    </source>
</evidence>
<evidence type="ECO:0000313" key="3">
    <source>
        <dbReference type="EMBL" id="KXS15717.1"/>
    </source>
</evidence>
<dbReference type="InterPro" id="IPR014756">
    <property type="entry name" value="Ig_E-set"/>
</dbReference>